<protein>
    <submittedName>
        <fullName evidence="1">Serine/threonine-protein kinase MRCK gamma</fullName>
        <ecNumber evidence="1">2.7.11.1</ecNumber>
    </submittedName>
</protein>
<keyword evidence="1" id="KW-0808">Transferase</keyword>
<dbReference type="EMBL" id="JANBPG010001761">
    <property type="protein sequence ID" value="KAJ1888411.1"/>
    <property type="molecule type" value="Genomic_DNA"/>
</dbReference>
<keyword evidence="2" id="KW-1185">Reference proteome</keyword>
<reference evidence="1" key="1">
    <citation type="submission" date="2022-07" db="EMBL/GenBank/DDBJ databases">
        <title>Phylogenomic reconstructions and comparative analyses of Kickxellomycotina fungi.</title>
        <authorList>
            <person name="Reynolds N.K."/>
            <person name="Stajich J.E."/>
            <person name="Barry K."/>
            <person name="Grigoriev I.V."/>
            <person name="Crous P."/>
            <person name="Smith M.E."/>
        </authorList>
    </citation>
    <scope>NUCLEOTIDE SEQUENCE</scope>
    <source>
        <strain evidence="1">Benny 63K</strain>
    </source>
</reference>
<evidence type="ECO:0000313" key="2">
    <source>
        <dbReference type="Proteomes" id="UP001150581"/>
    </source>
</evidence>
<proteinExistence type="predicted"/>
<name>A0ACC1I5W9_9FUNG</name>
<sequence>MEFVAGGDLFSMLDRCENAIIDESAARFYAAELVLALEDLHKIGYIHRDCKPQNTLLDERGHVKLADFGSCARIDASGAHEAQTSVPVGTCDYIAPEILRARELGNGGVVSTSCDWWSLGTVLYEMIYGDPPFYSDSVPETYGKIMSSEKHLSFDPSLEVSEEAKDLMRKLLVRQEDRLGLPGIKAHAFFASVDWDRIRQQDAPFVPRISSPDDTSNFSVGDEAEEDMGMAMARASSSRLGHGREYAGEQLPFIGFTFLPQTFTLSAKRLAPPTPRGPRDDPTQLRGLKLRVEQLEAENARLKGMQAEWEEERRLVKTKVAALEAKALLPPPVTPAPIPVPKRDSAIQTDDEEKKEKNDDADKDAYARLAESLAAQFSGQSEHLTKLVAAVNGLAEVTGDKLDEGLQMQRKEISALASLIQPSAPTLPRLSSKASMTQVYQASGSSARLSVGQTTRAPRRSISANDDSLADTHPTVVATLVNETRSATDASRQPGSPAVNRVSRAERRVSAGVASDALSVIGNKCDRLAALFEQYASEIEGIHQSQASLMAICSALKSAVEPGRSLADIPEVATPEGSTRSRRKTEQIRRRGAPDFTQPAATPADSAVDLYRAATDELVAGLRAQLSQAEDARVAAEARAAELLGWIGRESKGRALLEDMIRTAQQACKMAEDKFEQMSKETDSLKRALGSKDESISSLQATVETRDKELRHLRRASRKALDQLADISAQPQPPLPTAEKTKENMDVELQEAVTVHVRLQFEIARLEGEVSRLESEKAQLAKELKLKDSKLRAAESLAESDGIRVRPMDGGIEDDEGDSKYGSTGAKSHKRFKIQLQNLQSHVEYLETKLVLAVSENEQLKKQQSPGIKFPSFSRKNSNNLQQQQQQQPDMAEPRLRPTSMFPNLHSNMGAAFASAASFDGDRKSTESADSYGTAGNSYSPTSRPRPPLDPSNGSIGMYFFRNIRTKQVLATTAKSLLTKPKLVKNQIPDPTLRPTVLRPDHWTPLVVATGFESKQAQTDAFNLTSQPGHPFQPKTEKEQKEYTLLMNKNKRLADKDCAEKQIAQLARSLVYMDVMKSQTVPKKGKVRLLWENREWIKKVEEAGLYWPAWVEHGDLDIKRGNIIINPELRVKAPAVAAASAATVAN</sequence>
<keyword evidence="1" id="KW-0418">Kinase</keyword>
<gene>
    <name evidence="1" type="primary">CDC42BPG</name>
    <name evidence="1" type="ORF">LPJ66_008592</name>
</gene>
<accession>A0ACC1I5W9</accession>
<dbReference type="EC" id="2.7.11.1" evidence="1"/>
<dbReference type="Proteomes" id="UP001150581">
    <property type="component" value="Unassembled WGS sequence"/>
</dbReference>
<evidence type="ECO:0000313" key="1">
    <source>
        <dbReference type="EMBL" id="KAJ1888411.1"/>
    </source>
</evidence>
<organism evidence="1 2">
    <name type="scientific">Kickxella alabastrina</name>
    <dbReference type="NCBI Taxonomy" id="61397"/>
    <lineage>
        <taxon>Eukaryota</taxon>
        <taxon>Fungi</taxon>
        <taxon>Fungi incertae sedis</taxon>
        <taxon>Zoopagomycota</taxon>
        <taxon>Kickxellomycotina</taxon>
        <taxon>Kickxellomycetes</taxon>
        <taxon>Kickxellales</taxon>
        <taxon>Kickxellaceae</taxon>
        <taxon>Kickxella</taxon>
    </lineage>
</organism>
<comment type="caution">
    <text evidence="1">The sequence shown here is derived from an EMBL/GenBank/DDBJ whole genome shotgun (WGS) entry which is preliminary data.</text>
</comment>